<feature type="non-terminal residue" evidence="2">
    <location>
        <position position="45"/>
    </location>
</feature>
<protein>
    <submittedName>
        <fullName evidence="2">Porin</fullName>
    </submittedName>
</protein>
<sequence length="45" mass="4732">MKKLLLAAAVATLSVNAVQAAPTLYGKLNVSINQVDNKNFDGKSD</sequence>
<keyword evidence="1" id="KW-0732">Signal</keyword>
<comment type="caution">
    <text evidence="2">The sequence shown here is derived from an EMBL/GenBank/DDBJ whole genome shotgun (WGS) entry which is preliminary data.</text>
</comment>
<evidence type="ECO:0000313" key="3">
    <source>
        <dbReference type="Proteomes" id="UP000280073"/>
    </source>
</evidence>
<evidence type="ECO:0000256" key="1">
    <source>
        <dbReference type="SAM" id="SignalP"/>
    </source>
</evidence>
<gene>
    <name evidence="2" type="ORF">EA686_25385</name>
</gene>
<reference evidence="2 3" key="1">
    <citation type="submission" date="2018-10" db="EMBL/GenBank/DDBJ databases">
        <title>GWAS and RNA-Seq identify cryptic mechanisms of antimicrobial resistance in Acinetobacter baumannii.</title>
        <authorList>
            <person name="Sahl J.W."/>
        </authorList>
    </citation>
    <scope>NUCLEOTIDE SEQUENCE [LARGE SCALE GENOMIC DNA]</scope>
    <source>
        <strain evidence="2 3">TG28175</strain>
    </source>
</reference>
<dbReference type="AlphaFoldDB" id="A0A3R9T3Z2"/>
<evidence type="ECO:0000313" key="2">
    <source>
        <dbReference type="EMBL" id="RSR30549.1"/>
    </source>
</evidence>
<feature type="signal peptide" evidence="1">
    <location>
        <begin position="1"/>
        <end position="20"/>
    </location>
</feature>
<dbReference type="Proteomes" id="UP000280073">
    <property type="component" value="Unassembled WGS sequence"/>
</dbReference>
<accession>A0A3R9T3Z2</accession>
<proteinExistence type="predicted"/>
<name>A0A3R9T3Z2_ACIBA</name>
<organism evidence="2 3">
    <name type="scientific">Acinetobacter baumannii</name>
    <dbReference type="NCBI Taxonomy" id="470"/>
    <lineage>
        <taxon>Bacteria</taxon>
        <taxon>Pseudomonadati</taxon>
        <taxon>Pseudomonadota</taxon>
        <taxon>Gammaproteobacteria</taxon>
        <taxon>Moraxellales</taxon>
        <taxon>Moraxellaceae</taxon>
        <taxon>Acinetobacter</taxon>
        <taxon>Acinetobacter calcoaceticus/baumannii complex</taxon>
    </lineage>
</organism>
<dbReference type="EMBL" id="RFDI01002018">
    <property type="protein sequence ID" value="RSR30549.1"/>
    <property type="molecule type" value="Genomic_DNA"/>
</dbReference>
<feature type="chain" id="PRO_5018719112" evidence="1">
    <location>
        <begin position="21"/>
        <end position="45"/>
    </location>
</feature>